<protein>
    <submittedName>
        <fullName evidence="2">UL49</fullName>
    </submittedName>
</protein>
<dbReference type="GO" id="GO:0016032">
    <property type="term" value="P:viral process"/>
    <property type="evidence" value="ECO:0007669"/>
    <property type="project" value="InterPro"/>
</dbReference>
<dbReference type="GeneID" id="65102793"/>
<keyword evidence="1" id="KW-0472">Membrane</keyword>
<keyword evidence="1" id="KW-0812">Transmembrane</keyword>
<dbReference type="KEGG" id="vg:65102793"/>
<proteinExistence type="predicted"/>
<dbReference type="EMBL" id="MG452722">
    <property type="protein sequence ID" value="AZB49238.1"/>
    <property type="molecule type" value="Genomic_DNA"/>
</dbReference>
<dbReference type="InterPro" id="IPR004339">
    <property type="entry name" value="UL49"/>
</dbReference>
<accession>A0A3S8D7T2</accession>
<evidence type="ECO:0000313" key="3">
    <source>
        <dbReference type="Proteomes" id="UP000677407"/>
    </source>
</evidence>
<gene>
    <name evidence="2" type="primary">ORF66</name>
</gene>
<keyword evidence="1" id="KW-1133">Transmembrane helix</keyword>
<organism evidence="2">
    <name type="scientific">Phascolarctid gammaherpesvirus 1</name>
    <dbReference type="NCBI Taxonomy" id="2249313"/>
    <lineage>
        <taxon>Viruses</taxon>
        <taxon>Duplodnaviria</taxon>
        <taxon>Heunggongvirae</taxon>
        <taxon>Peploviricota</taxon>
        <taxon>Herviviricetes</taxon>
        <taxon>Herpesvirales</taxon>
        <taxon>Orthoherpesviridae</taxon>
        <taxon>Gammaherpesvirinae</taxon>
        <taxon>Manticavirus</taxon>
        <taxon>Manticavirus phascolarctidgamma1</taxon>
    </lineage>
</organism>
<dbReference type="RefSeq" id="YP_010087508.1">
    <property type="nucleotide sequence ID" value="NC_055555.1"/>
</dbReference>
<sequence length="449" mass="50641">MSNTDIMAMVVRCFYDHIDSTLPEAYAVELMNSCMTMLLQRLGICRREFIVYVLYGRDPSGQQLSITWMQPTAAHSSLHAWLKRFACINNMRQKGAIFGGNCLLLCYVILVKLLFPWIPNTLFRSLVQTFPICDSSRQLMGHFSKITKKINFNLFGKTVIHPLIVVTNKDASQLNILKKKNMTQDVLPNICVPAPSHRLPVTAQFISLDKNTVVSKHDEALLRALRAECPTVPCGNPLDQMLFELLFKKAISDPCVLLPVQRDGRAPLLPDLVSRVLAYNILNCRIKLPLLHRQCTERAKAKLSMMIPEAVLCMECGHCLNFGRGKFKRVTFSPNHVFYCRDHKEKQLVICGTTGRIFCSYCGSQSIVTCKLIDVDHRGNHIIRAIISNNAAVMLRSSTQELDFILPCLGHLNCGEAIIKRVAVGRLLYLSSSPSNLLCLKCQSKHEYT</sequence>
<evidence type="ECO:0000256" key="1">
    <source>
        <dbReference type="SAM" id="Phobius"/>
    </source>
</evidence>
<dbReference type="Proteomes" id="UP000677407">
    <property type="component" value="Segment"/>
</dbReference>
<dbReference type="Pfam" id="PF03117">
    <property type="entry name" value="Herpes_UL49_1"/>
    <property type="match status" value="1"/>
</dbReference>
<dbReference type="GO" id="GO:0019033">
    <property type="term" value="C:viral tegument"/>
    <property type="evidence" value="ECO:0007669"/>
    <property type="project" value="InterPro"/>
</dbReference>
<keyword evidence="3" id="KW-1185">Reference proteome</keyword>
<evidence type="ECO:0000313" key="2">
    <source>
        <dbReference type="EMBL" id="AZB49238.1"/>
    </source>
</evidence>
<feature type="transmembrane region" description="Helical" evidence="1">
    <location>
        <begin position="98"/>
        <end position="118"/>
    </location>
</feature>
<name>A0A3S8D7T2_9GAMA</name>
<reference evidence="2" key="1">
    <citation type="submission" date="2017-11" db="EMBL/GenBank/DDBJ databases">
        <title>The distinct marsupial branch of gammaherpesviruses includes novel host-derived genes seldom found in other viruses.</title>
        <authorList>
            <person name="Vaz P.K."/>
        </authorList>
    </citation>
    <scope>NUCLEOTIDE SEQUENCE</scope>
    <source>
        <strain evidence="2">36M/11</strain>
    </source>
</reference>